<dbReference type="CDD" id="cd16917">
    <property type="entry name" value="HATPase_UhpB-NarQ-NarX-like"/>
    <property type="match status" value="1"/>
</dbReference>
<dbReference type="Gene3D" id="3.30.565.10">
    <property type="entry name" value="Histidine kinase-like ATPase, C-terminal domain"/>
    <property type="match status" value="1"/>
</dbReference>
<dbReference type="InterPro" id="IPR011123">
    <property type="entry name" value="Y_Y_Y"/>
</dbReference>
<evidence type="ECO:0000256" key="3">
    <source>
        <dbReference type="ARBA" id="ARBA00023012"/>
    </source>
</evidence>
<keyword evidence="5" id="KW-0472">Membrane</keyword>
<dbReference type="Proteomes" id="UP000593892">
    <property type="component" value="Chromosome"/>
</dbReference>
<evidence type="ECO:0000259" key="6">
    <source>
        <dbReference type="PROSITE" id="PS50109"/>
    </source>
</evidence>
<dbReference type="SMART" id="SM00387">
    <property type="entry name" value="HATPase_c"/>
    <property type="match status" value="1"/>
</dbReference>
<dbReference type="SUPFAM" id="SSF55874">
    <property type="entry name" value="ATPase domain of HSP90 chaperone/DNA topoisomerase II/histidine kinase"/>
    <property type="match status" value="1"/>
</dbReference>
<evidence type="ECO:0000313" key="7">
    <source>
        <dbReference type="EMBL" id="QOY87369.1"/>
    </source>
</evidence>
<dbReference type="Pfam" id="PF07495">
    <property type="entry name" value="Y_Y_Y"/>
    <property type="match status" value="1"/>
</dbReference>
<accession>A0A7S7SJL6</accession>
<dbReference type="GO" id="GO:0000155">
    <property type="term" value="F:phosphorelay sensor kinase activity"/>
    <property type="evidence" value="ECO:0007669"/>
    <property type="project" value="InterPro"/>
</dbReference>
<dbReference type="Gene3D" id="2.60.40.10">
    <property type="entry name" value="Immunoglobulins"/>
    <property type="match status" value="1"/>
</dbReference>
<dbReference type="InterPro" id="IPR011110">
    <property type="entry name" value="Reg_prop"/>
</dbReference>
<dbReference type="InterPro" id="IPR015943">
    <property type="entry name" value="WD40/YVTN_repeat-like_dom_sf"/>
</dbReference>
<dbReference type="GO" id="GO:0016020">
    <property type="term" value="C:membrane"/>
    <property type="evidence" value="ECO:0007669"/>
    <property type="project" value="InterPro"/>
</dbReference>
<keyword evidence="3" id="KW-0902">Two-component regulatory system</keyword>
<dbReference type="Pfam" id="PF07494">
    <property type="entry name" value="Reg_prop"/>
    <property type="match status" value="4"/>
</dbReference>
<dbReference type="InterPro" id="IPR011712">
    <property type="entry name" value="Sig_transdc_His_kin_sub3_dim/P"/>
</dbReference>
<dbReference type="InterPro" id="IPR050482">
    <property type="entry name" value="Sensor_HK_TwoCompSys"/>
</dbReference>
<name>A0A7S7SJL6_PALFE</name>
<keyword evidence="2" id="KW-0418">Kinase</keyword>
<dbReference type="SUPFAM" id="SSF63829">
    <property type="entry name" value="Calcium-dependent phosphotriesterase"/>
    <property type="match status" value="3"/>
</dbReference>
<feature type="transmembrane region" description="Helical" evidence="5">
    <location>
        <begin position="796"/>
        <end position="814"/>
    </location>
</feature>
<keyword evidence="5" id="KW-1133">Transmembrane helix</keyword>
<reference evidence="7 8" key="1">
    <citation type="submission" date="2020-10" db="EMBL/GenBank/DDBJ databases">
        <title>Complete genome sequence of Paludibaculum fermentans P105T, a facultatively anaerobic acidobacterium capable of dissimilatory Fe(III) reduction.</title>
        <authorList>
            <person name="Dedysh S.N."/>
            <person name="Beletsky A.V."/>
            <person name="Kulichevskaya I.S."/>
            <person name="Mardanov A.V."/>
            <person name="Ravin N.V."/>
        </authorList>
    </citation>
    <scope>NUCLEOTIDE SEQUENCE [LARGE SCALE GENOMIC DNA]</scope>
    <source>
        <strain evidence="7 8">P105</strain>
    </source>
</reference>
<dbReference type="InterPro" id="IPR036890">
    <property type="entry name" value="HATPase_C_sf"/>
</dbReference>
<dbReference type="Gene3D" id="1.20.5.1930">
    <property type="match status" value="1"/>
</dbReference>
<dbReference type="PROSITE" id="PS50109">
    <property type="entry name" value="HIS_KIN"/>
    <property type="match status" value="1"/>
</dbReference>
<sequence>MKLGALFLLPLACFALDPGLRLSQYHKKVWQIEDGLPHNYVNAIQYAPDGYLLVGTGEGLARFDGVRFTPLAGAASIERQWISALAPAPGGAYWISTYYQDLYRLENRKLRRMLHGQASMMGLFTDSTGALWISANGILRLDAKRAAPVGIGSSAGNSWHVFAEDTRHRIWITAGGGLHCYENGKARLVVKDGGPHGSMLSVMAGPDGVIWAGASNGLYRVRESGATVTLERQPGVNGPVVKILRDKDGILWAGTWGQGLYRVTPTGAEHWSTRDGLSDDFIRTLFEDHDGNLWIGSRSGGLSRWKNPLVEPFGVPEGLGGNFASAVMEAEGGGLWMGTWRSGLFRLQGGVFQPMPTPLPALDLGIRSLAGDGRGGLWLGTWEGLHHFDGKTYDPRIFLRGSVSAILRDRKGGLWVAGASLRYFPTGNPTAAIGAAFGAAFRAAANRAANVSERITPRNAPTNPPARPAAFGAAFKAATASSGGAPDTLQPASGPVRQPSAPSPDPGQLLLPATNTNCLLQDRQGRVWAGTDSGVAVFENGHLTWIRREQGLADDYITSLTEDTQGRIWASTRGGYLAYLHGARATSLGPREGLPGHSLFKLLDDQSGSHWISSSRGILRIPSTQLDDLLAGRRPSLDVTLYEQEDGLRTIECHGISQPSGWRDSEGSLWFPTAKGFVRIRPGRTASPPAPPVRIEEILAGSQPLSAPVELQPGARDLEVRFTALRFSSPTHLRFRYRLEGNDPGWVERNAERSARYTTVPLGLHRLLVEAREPGGPWSQPVSVTIRQLPRFYQTAWFFTAVLLALAALGYAFYRWRMYVLRGRYKAVLAERNRISREWHDTLLAGFSAISWQLDATLTRLKEQPARAAEAVDVARQMVHHYRAEARRVIWDLRENDPVSESLQDAVARTMEQITAGTGVATKLEVSGSPGVMSSDLRQNALRICQEATANAVRHGKAANVLVGIQYTSEAVKLRIRDDGAGFDPKRTLSTPSGHFGLIVMQERARRFGGALHIDSAPGNGTIVEADLPLQTSKPA</sequence>
<dbReference type="KEGG" id="pfer:IRI77_32170"/>
<gene>
    <name evidence="7" type="ORF">IRI77_32170</name>
</gene>
<dbReference type="Pfam" id="PF07730">
    <property type="entry name" value="HisKA_3"/>
    <property type="match status" value="1"/>
</dbReference>
<dbReference type="AlphaFoldDB" id="A0A7S7SJL6"/>
<dbReference type="GO" id="GO:0046983">
    <property type="term" value="F:protein dimerization activity"/>
    <property type="evidence" value="ECO:0007669"/>
    <property type="project" value="InterPro"/>
</dbReference>
<dbReference type="InterPro" id="IPR013783">
    <property type="entry name" value="Ig-like_fold"/>
</dbReference>
<keyword evidence="5" id="KW-0812">Transmembrane</keyword>
<dbReference type="InterPro" id="IPR003594">
    <property type="entry name" value="HATPase_dom"/>
</dbReference>
<dbReference type="InterPro" id="IPR005467">
    <property type="entry name" value="His_kinase_dom"/>
</dbReference>
<evidence type="ECO:0000256" key="4">
    <source>
        <dbReference type="SAM" id="MobiDB-lite"/>
    </source>
</evidence>
<protein>
    <recommendedName>
        <fullName evidence="6">Histidine kinase domain-containing protein</fullName>
    </recommendedName>
</protein>
<dbReference type="EMBL" id="CP063849">
    <property type="protein sequence ID" value="QOY87369.1"/>
    <property type="molecule type" value="Genomic_DNA"/>
</dbReference>
<evidence type="ECO:0000256" key="5">
    <source>
        <dbReference type="SAM" id="Phobius"/>
    </source>
</evidence>
<evidence type="ECO:0000313" key="8">
    <source>
        <dbReference type="Proteomes" id="UP000593892"/>
    </source>
</evidence>
<dbReference type="PANTHER" id="PTHR24421">
    <property type="entry name" value="NITRATE/NITRITE SENSOR PROTEIN NARX-RELATED"/>
    <property type="match status" value="1"/>
</dbReference>
<organism evidence="7 8">
    <name type="scientific">Paludibaculum fermentans</name>
    <dbReference type="NCBI Taxonomy" id="1473598"/>
    <lineage>
        <taxon>Bacteria</taxon>
        <taxon>Pseudomonadati</taxon>
        <taxon>Acidobacteriota</taxon>
        <taxon>Terriglobia</taxon>
        <taxon>Bryobacterales</taxon>
        <taxon>Bryobacteraceae</taxon>
        <taxon>Paludibaculum</taxon>
    </lineage>
</organism>
<keyword evidence="1" id="KW-0808">Transferase</keyword>
<keyword evidence="8" id="KW-1185">Reference proteome</keyword>
<proteinExistence type="predicted"/>
<dbReference type="PANTHER" id="PTHR24421:SF62">
    <property type="entry name" value="SENSORY TRANSDUCTION HISTIDINE KINASE"/>
    <property type="match status" value="1"/>
</dbReference>
<dbReference type="Gene3D" id="2.130.10.10">
    <property type="entry name" value="YVTN repeat-like/Quinoprotein amine dehydrogenase"/>
    <property type="match status" value="3"/>
</dbReference>
<evidence type="ECO:0000256" key="2">
    <source>
        <dbReference type="ARBA" id="ARBA00022777"/>
    </source>
</evidence>
<dbReference type="RefSeq" id="WP_194449038.1">
    <property type="nucleotide sequence ID" value="NZ_CP063849.1"/>
</dbReference>
<feature type="domain" description="Histidine kinase" evidence="6">
    <location>
        <begin position="943"/>
        <end position="1032"/>
    </location>
</feature>
<dbReference type="Pfam" id="PF02518">
    <property type="entry name" value="HATPase_c"/>
    <property type="match status" value="1"/>
</dbReference>
<feature type="region of interest" description="Disordered" evidence="4">
    <location>
        <begin position="480"/>
        <end position="506"/>
    </location>
</feature>
<evidence type="ECO:0000256" key="1">
    <source>
        <dbReference type="ARBA" id="ARBA00022679"/>
    </source>
</evidence>